<evidence type="ECO:0000313" key="2">
    <source>
        <dbReference type="EMBL" id="KAA3486973.1"/>
    </source>
</evidence>
<evidence type="ECO:0000256" key="1">
    <source>
        <dbReference type="SAM" id="MobiDB-lite"/>
    </source>
</evidence>
<gene>
    <name evidence="2" type="ORF">EPI10_030831</name>
</gene>
<proteinExistence type="predicted"/>
<reference evidence="3" key="1">
    <citation type="journal article" date="2019" name="Plant Biotechnol. J.">
        <title>Genome sequencing of the Australian wild diploid species Gossypium australe highlights disease resistance and delayed gland morphogenesis.</title>
        <authorList>
            <person name="Cai Y."/>
            <person name="Cai X."/>
            <person name="Wang Q."/>
            <person name="Wang P."/>
            <person name="Zhang Y."/>
            <person name="Cai C."/>
            <person name="Xu Y."/>
            <person name="Wang K."/>
            <person name="Zhou Z."/>
            <person name="Wang C."/>
            <person name="Geng S."/>
            <person name="Li B."/>
            <person name="Dong Q."/>
            <person name="Hou Y."/>
            <person name="Wang H."/>
            <person name="Ai P."/>
            <person name="Liu Z."/>
            <person name="Yi F."/>
            <person name="Sun M."/>
            <person name="An G."/>
            <person name="Cheng J."/>
            <person name="Zhang Y."/>
            <person name="Shi Q."/>
            <person name="Xie Y."/>
            <person name="Shi X."/>
            <person name="Chang Y."/>
            <person name="Huang F."/>
            <person name="Chen Y."/>
            <person name="Hong S."/>
            <person name="Mi L."/>
            <person name="Sun Q."/>
            <person name="Zhang L."/>
            <person name="Zhou B."/>
            <person name="Peng R."/>
            <person name="Zhang X."/>
            <person name="Liu F."/>
        </authorList>
    </citation>
    <scope>NUCLEOTIDE SEQUENCE [LARGE SCALE GENOMIC DNA]</scope>
    <source>
        <strain evidence="3">cv. PA1801</strain>
    </source>
</reference>
<evidence type="ECO:0000313" key="3">
    <source>
        <dbReference type="Proteomes" id="UP000325315"/>
    </source>
</evidence>
<accession>A0A5B6WZS4</accession>
<dbReference type="EMBL" id="SMMG02000001">
    <property type="protein sequence ID" value="KAA3486973.1"/>
    <property type="molecule type" value="Genomic_DNA"/>
</dbReference>
<feature type="compositionally biased region" description="Basic and acidic residues" evidence="1">
    <location>
        <begin position="197"/>
        <end position="212"/>
    </location>
</feature>
<feature type="region of interest" description="Disordered" evidence="1">
    <location>
        <begin position="186"/>
        <end position="212"/>
    </location>
</feature>
<comment type="caution">
    <text evidence="2">The sequence shown here is derived from an EMBL/GenBank/DDBJ whole genome shotgun (WGS) entry which is preliminary data.</text>
</comment>
<organism evidence="2 3">
    <name type="scientific">Gossypium australe</name>
    <dbReference type="NCBI Taxonomy" id="47621"/>
    <lineage>
        <taxon>Eukaryota</taxon>
        <taxon>Viridiplantae</taxon>
        <taxon>Streptophyta</taxon>
        <taxon>Embryophyta</taxon>
        <taxon>Tracheophyta</taxon>
        <taxon>Spermatophyta</taxon>
        <taxon>Magnoliopsida</taxon>
        <taxon>eudicotyledons</taxon>
        <taxon>Gunneridae</taxon>
        <taxon>Pentapetalae</taxon>
        <taxon>rosids</taxon>
        <taxon>malvids</taxon>
        <taxon>Malvales</taxon>
        <taxon>Malvaceae</taxon>
        <taxon>Malvoideae</taxon>
        <taxon>Gossypium</taxon>
    </lineage>
</organism>
<dbReference type="Proteomes" id="UP000325315">
    <property type="component" value="Unassembled WGS sequence"/>
</dbReference>
<dbReference type="AlphaFoldDB" id="A0A5B6WZS4"/>
<name>A0A5B6WZS4_9ROSI</name>
<sequence>MLSSKERFKELLRKFLHHGILHCIKLETFYNGLNAHIGLVVDASANGALLSKTYNEAYKIIKRITSNNYQWSTNQVALGRRIVGVHEVDVLTSLSAQLSHQSTTEEVDQTTLTCNIEKFNLLVSINKLKNHHTLNLLIICKDTPLENLENQVGQFASELKSKPQGVVPNNIENSPTMGQLANELRNRPQGALPGDMENLRKSSKENCKAITL</sequence>
<keyword evidence="3" id="KW-1185">Reference proteome</keyword>
<protein>
    <submittedName>
        <fullName evidence="2">Retrotransposon gag protein</fullName>
    </submittedName>
</protein>
<dbReference type="OrthoDB" id="1002461at2759"/>